<feature type="compositionally biased region" description="Basic and acidic residues" evidence="1">
    <location>
        <begin position="475"/>
        <end position="491"/>
    </location>
</feature>
<feature type="region of interest" description="Disordered" evidence="1">
    <location>
        <begin position="175"/>
        <end position="250"/>
    </location>
</feature>
<feature type="region of interest" description="Disordered" evidence="1">
    <location>
        <begin position="408"/>
        <end position="440"/>
    </location>
</feature>
<feature type="compositionally biased region" description="Low complexity" evidence="1">
    <location>
        <begin position="573"/>
        <end position="583"/>
    </location>
</feature>
<accession>A0A6P4ZN00</accession>
<feature type="region of interest" description="Disordered" evidence="1">
    <location>
        <begin position="719"/>
        <end position="955"/>
    </location>
</feature>
<feature type="compositionally biased region" description="Polar residues" evidence="1">
    <location>
        <begin position="917"/>
        <end position="926"/>
    </location>
</feature>
<feature type="compositionally biased region" description="Basic and acidic residues" evidence="1">
    <location>
        <begin position="408"/>
        <end position="432"/>
    </location>
</feature>
<feature type="compositionally biased region" description="Polar residues" evidence="1">
    <location>
        <begin position="463"/>
        <end position="474"/>
    </location>
</feature>
<feature type="region of interest" description="Disordered" evidence="1">
    <location>
        <begin position="302"/>
        <end position="353"/>
    </location>
</feature>
<dbReference type="GeneID" id="109474944"/>
<keyword evidence="2" id="KW-1185">Reference proteome</keyword>
<feature type="compositionally biased region" description="Basic and acidic residues" evidence="1">
    <location>
        <begin position="927"/>
        <end position="937"/>
    </location>
</feature>
<feature type="compositionally biased region" description="Basic and acidic residues" evidence="1">
    <location>
        <begin position="592"/>
        <end position="601"/>
    </location>
</feature>
<feature type="compositionally biased region" description="Polar residues" evidence="1">
    <location>
        <begin position="872"/>
        <end position="882"/>
    </location>
</feature>
<feature type="compositionally biased region" description="Basic and acidic residues" evidence="1">
    <location>
        <begin position="552"/>
        <end position="563"/>
    </location>
</feature>
<feature type="compositionally biased region" description="Polar residues" evidence="1">
    <location>
        <begin position="657"/>
        <end position="670"/>
    </location>
</feature>
<dbReference type="OrthoDB" id="6382611at2759"/>
<dbReference type="Proteomes" id="UP000515135">
    <property type="component" value="Unplaced"/>
</dbReference>
<organism evidence="2 3">
    <name type="scientific">Branchiostoma belcheri</name>
    <name type="common">Amphioxus</name>
    <dbReference type="NCBI Taxonomy" id="7741"/>
    <lineage>
        <taxon>Eukaryota</taxon>
        <taxon>Metazoa</taxon>
        <taxon>Chordata</taxon>
        <taxon>Cephalochordata</taxon>
        <taxon>Leptocardii</taxon>
        <taxon>Amphioxiformes</taxon>
        <taxon>Branchiostomatidae</taxon>
        <taxon>Branchiostoma</taxon>
    </lineage>
</organism>
<feature type="compositionally biased region" description="Basic residues" evidence="1">
    <location>
        <begin position="326"/>
        <end position="336"/>
    </location>
</feature>
<feature type="region of interest" description="Disordered" evidence="1">
    <location>
        <begin position="452"/>
        <end position="703"/>
    </location>
</feature>
<feature type="compositionally biased region" description="Basic and acidic residues" evidence="1">
    <location>
        <begin position="739"/>
        <end position="754"/>
    </location>
</feature>
<evidence type="ECO:0000313" key="2">
    <source>
        <dbReference type="Proteomes" id="UP000515135"/>
    </source>
</evidence>
<feature type="compositionally biased region" description="Polar residues" evidence="1">
    <location>
        <begin position="302"/>
        <end position="315"/>
    </location>
</feature>
<feature type="compositionally biased region" description="Basic and acidic residues" evidence="1">
    <location>
        <begin position="619"/>
        <end position="629"/>
    </location>
</feature>
<feature type="compositionally biased region" description="Basic residues" evidence="1">
    <location>
        <begin position="200"/>
        <end position="222"/>
    </location>
</feature>
<dbReference type="KEGG" id="bbel:109474944"/>
<gene>
    <name evidence="3" type="primary">LOC109474944</name>
</gene>
<protein>
    <submittedName>
        <fullName evidence="3">Uncharacterized protein LOC109474944</fullName>
    </submittedName>
</protein>
<feature type="compositionally biased region" description="Polar residues" evidence="1">
    <location>
        <begin position="175"/>
        <end position="185"/>
    </location>
</feature>
<feature type="compositionally biased region" description="Basic and acidic residues" evidence="1">
    <location>
        <begin position="766"/>
        <end position="779"/>
    </location>
</feature>
<sequence length="1137" mass="127956">MERSLHFIRVGKSLCLKMELRVLPVQEQTTWFTCEHQHEVVTLLKGVIDAKLEALRVRGKALDKVTAQQDPDIITGATLRVAYCFKKNELSHTFLVDTSHLDNTSTDISSDEEQTPSIGGSYRSFKLENVRLVACVCQYSSEYPQTLPNEKLVQGLSQIPWPQRETTDISSYFSRAPEKTTTSTMPDGPQVPVAEEKNRTNLRKMMKRGKLQKKNSKRKNHQIQKDTASSSHMSDSKILDQNVPNTTRNGVQTQTEDITCDQVEMMSDWSEDAPSDIVPADIKMIVREGTSEEITNAVARSCQESNTFPDSQKSQVGDMLSGELPKKKRGRPKKNKAAAPSVSKDGDVKMHKMRTNGSNSVARVTEDGHKVEAKGVDTMVQHQDSIGTTNSMTSRGFGMLEIQNTEDHKNVVGNDPHESQVQDRKDIEKESSHFSGEGQHQMFLDTSHDARENRHLDPDRSTMIPTSAGPSSLDSDNRQSNDLRIQFKESTESSLNGFKTSKRRTKRKSDSPLIKQPSKFSKLSRKKSKKAVRKNCFNTSQSRQDTYDESSSQEKVEDEDKKQKSSKKQTCGTATLPTPSSTATDDDYDTANEEKMDKSIKDFVGISRNSGKRSSKHPSSQEKEASRRLEKIHRKMKKMEISDDEEDELHSDVNKGLFSQQDTNSSQVSAGSDGAIAVKDVTPSKSQQKPSTHNISLSKRNLSPVVKLVDISQAEQFRRLLSPVRERAKELTSSQGSEVSKKAVVESRSKDSHHSKQHGPAQIMRKRLEFRRQRSKVFDLDSAETLGDEDHNRSSFEGKTRKSRSTVFDQDLDSCPNVSEEYAVSSQNIEAKDGGDTNWTSKNPNTESHCEKATVNSFEEDGDEKVVDYNNDIPSQTLSPSTIKRAGTMKKGGRGKKSKVVIEPNSKDNRPSKRSSKAVSRPSQEVRQGDKRQEISKSRVSKKTKVRDDPDSGSVIVDEVNTTDIQNGNSTVEEAIDVPEDDVDEICFVDEWQTGDKAEMENSIKKIRHVKDLNSEQIRYLVQKEDRYLKDIFKGKLFCRRHEDYKRGGIARADLDFQVRLGMFHESQHDEVLDVLNARYCPAGNNKYLDYVFKVLLPEALIKIHMDITGTSHDESEDIMQQALSRRSLCASMSMSD</sequence>
<feature type="compositionally biased region" description="Basic residues" evidence="1">
    <location>
        <begin position="522"/>
        <end position="533"/>
    </location>
</feature>
<feature type="compositionally biased region" description="Basic and acidic residues" evidence="1">
    <location>
        <begin position="788"/>
        <end position="800"/>
    </location>
</feature>
<feature type="compositionally biased region" description="Polar residues" evidence="1">
    <location>
        <begin position="837"/>
        <end position="847"/>
    </location>
</feature>
<dbReference type="AlphaFoldDB" id="A0A6P4ZN00"/>
<feature type="compositionally biased region" description="Polar residues" evidence="1">
    <location>
        <begin position="683"/>
        <end position="701"/>
    </location>
</feature>
<feature type="compositionally biased region" description="Basic residues" evidence="1">
    <location>
        <begin position="887"/>
        <end position="899"/>
    </location>
</feature>
<evidence type="ECO:0000256" key="1">
    <source>
        <dbReference type="SAM" id="MobiDB-lite"/>
    </source>
</evidence>
<proteinExistence type="predicted"/>
<evidence type="ECO:0000313" key="3">
    <source>
        <dbReference type="RefSeq" id="XP_019631001.1"/>
    </source>
</evidence>
<reference evidence="3" key="1">
    <citation type="submission" date="2025-08" db="UniProtKB">
        <authorList>
            <consortium name="RefSeq"/>
        </authorList>
    </citation>
    <scope>IDENTIFICATION</scope>
    <source>
        <tissue evidence="3">Gonad</tissue>
    </source>
</reference>
<name>A0A6P4ZN00_BRABE</name>
<dbReference type="RefSeq" id="XP_019631001.1">
    <property type="nucleotide sequence ID" value="XM_019775442.1"/>
</dbReference>